<dbReference type="PROSITE" id="PS50096">
    <property type="entry name" value="IQ"/>
    <property type="match status" value="1"/>
</dbReference>
<dbReference type="GO" id="GO:0005634">
    <property type="term" value="C:nucleus"/>
    <property type="evidence" value="ECO:0007669"/>
    <property type="project" value="TreeGrafter"/>
</dbReference>
<organism evidence="1">
    <name type="scientific">Sesamum angustifolium</name>
    <dbReference type="NCBI Taxonomy" id="2727405"/>
    <lineage>
        <taxon>Eukaryota</taxon>
        <taxon>Viridiplantae</taxon>
        <taxon>Streptophyta</taxon>
        <taxon>Embryophyta</taxon>
        <taxon>Tracheophyta</taxon>
        <taxon>Spermatophyta</taxon>
        <taxon>Magnoliopsida</taxon>
        <taxon>eudicotyledons</taxon>
        <taxon>Gunneridae</taxon>
        <taxon>Pentapetalae</taxon>
        <taxon>asterids</taxon>
        <taxon>lamiids</taxon>
        <taxon>Lamiales</taxon>
        <taxon>Pedaliaceae</taxon>
        <taxon>Sesamum</taxon>
    </lineage>
</organism>
<name>A0AAW2J8U5_9LAMI</name>
<proteinExistence type="predicted"/>
<protein>
    <submittedName>
        <fullName evidence="1">Calmodulin-binding transcription activator 2</fullName>
    </submittedName>
</protein>
<reference evidence="1" key="1">
    <citation type="submission" date="2020-06" db="EMBL/GenBank/DDBJ databases">
        <authorList>
            <person name="Li T."/>
            <person name="Hu X."/>
            <person name="Zhang T."/>
            <person name="Song X."/>
            <person name="Zhang H."/>
            <person name="Dai N."/>
            <person name="Sheng W."/>
            <person name="Hou X."/>
            <person name="Wei L."/>
        </authorList>
    </citation>
    <scope>NUCLEOTIDE SEQUENCE</scope>
    <source>
        <strain evidence="1">G01</strain>
        <tissue evidence="1">Leaf</tissue>
    </source>
</reference>
<dbReference type="PANTHER" id="PTHR23335:SF30">
    <property type="entry name" value="CALMODULIN-BINDING TRANSCRIPTION ACTIVATOR 3"/>
    <property type="match status" value="1"/>
</dbReference>
<accession>A0AAW2J8U5</accession>
<evidence type="ECO:0000313" key="1">
    <source>
        <dbReference type="EMBL" id="KAL0289973.1"/>
    </source>
</evidence>
<dbReference type="GO" id="GO:0003690">
    <property type="term" value="F:double-stranded DNA binding"/>
    <property type="evidence" value="ECO:0007669"/>
    <property type="project" value="TreeGrafter"/>
</dbReference>
<reference evidence="1" key="2">
    <citation type="journal article" date="2024" name="Plant">
        <title>Genomic evolution and insights into agronomic trait innovations of Sesamum species.</title>
        <authorList>
            <person name="Miao H."/>
            <person name="Wang L."/>
            <person name="Qu L."/>
            <person name="Liu H."/>
            <person name="Sun Y."/>
            <person name="Le M."/>
            <person name="Wang Q."/>
            <person name="Wei S."/>
            <person name="Zheng Y."/>
            <person name="Lin W."/>
            <person name="Duan Y."/>
            <person name="Cao H."/>
            <person name="Xiong S."/>
            <person name="Wang X."/>
            <person name="Wei L."/>
            <person name="Li C."/>
            <person name="Ma Q."/>
            <person name="Ju M."/>
            <person name="Zhao R."/>
            <person name="Li G."/>
            <person name="Mu C."/>
            <person name="Tian Q."/>
            <person name="Mei H."/>
            <person name="Zhang T."/>
            <person name="Gao T."/>
            <person name="Zhang H."/>
        </authorList>
    </citation>
    <scope>NUCLEOTIDE SEQUENCE</scope>
    <source>
        <strain evidence="1">G01</strain>
    </source>
</reference>
<dbReference type="EMBL" id="JACGWK010001377">
    <property type="protein sequence ID" value="KAL0289973.1"/>
    <property type="molecule type" value="Genomic_DNA"/>
</dbReference>
<comment type="caution">
    <text evidence="1">The sequence shown here is derived from an EMBL/GenBank/DDBJ whole genome shotgun (WGS) entry which is preliminary data.</text>
</comment>
<dbReference type="GO" id="GO:0006357">
    <property type="term" value="P:regulation of transcription by RNA polymerase II"/>
    <property type="evidence" value="ECO:0007669"/>
    <property type="project" value="TreeGrafter"/>
</dbReference>
<dbReference type="PANTHER" id="PTHR23335">
    <property type="entry name" value="CALMODULIN-BINDING TRANSCRIPTION ACTIVATOR CAMTA"/>
    <property type="match status" value="1"/>
</dbReference>
<gene>
    <name evidence="1" type="ORF">Sangu_2595200</name>
</gene>
<dbReference type="GO" id="GO:0003712">
    <property type="term" value="F:transcription coregulator activity"/>
    <property type="evidence" value="ECO:0007669"/>
    <property type="project" value="TreeGrafter"/>
</dbReference>
<sequence length="182" mass="20685">MIFRLEVLMYCIVTMLMEKRTKIFNGVVTGCLKNMYQGQFSAIPGMSSGSVTHGEKNKDPMDNSLTYQLHGELEFPSWGNVVESSNAGYQSVNFQPSHPSTQSSAMSLMPGQENELLDQIFTGVLGKKQNFGSHSGGLEEWQAHVRGHQVRKNYRKIIWSVGILDKVILRWRRKGRFEWIQA</sequence>
<dbReference type="AlphaFoldDB" id="A0AAW2J8U5"/>